<feature type="transmembrane region" description="Helical" evidence="1">
    <location>
        <begin position="123"/>
        <end position="144"/>
    </location>
</feature>
<feature type="transmembrane region" description="Helical" evidence="1">
    <location>
        <begin position="21"/>
        <end position="40"/>
    </location>
</feature>
<feature type="transmembrane region" description="Helical" evidence="1">
    <location>
        <begin position="52"/>
        <end position="71"/>
    </location>
</feature>
<accession>A0A445E0L6</accession>
<dbReference type="GO" id="GO:0008137">
    <property type="term" value="F:NADH dehydrogenase (ubiquinone) activity"/>
    <property type="evidence" value="ECO:0007669"/>
    <property type="project" value="InterPro"/>
</dbReference>
<reference evidence="2 3" key="1">
    <citation type="submission" date="2019-01" db="EMBL/GenBank/DDBJ databases">
        <title>Sequencing of cultivated peanut Arachis hypogaea provides insights into genome evolution and oil improvement.</title>
        <authorList>
            <person name="Chen X."/>
        </authorList>
    </citation>
    <scope>NUCLEOTIDE SEQUENCE [LARGE SCALE GENOMIC DNA]</scope>
    <source>
        <strain evidence="3">cv. Fuhuasheng</strain>
        <tissue evidence="2">Leaves</tissue>
    </source>
</reference>
<dbReference type="EMBL" id="SDMP01000003">
    <property type="protein sequence ID" value="RYR68954.1"/>
    <property type="molecule type" value="Genomic_DNA"/>
</dbReference>
<keyword evidence="1" id="KW-1133">Transmembrane helix</keyword>
<dbReference type="InterPro" id="IPR003918">
    <property type="entry name" value="NADH_UbQ_OxRdtase"/>
</dbReference>
<feature type="transmembrane region" description="Helical" evidence="1">
    <location>
        <begin position="92"/>
        <end position="111"/>
    </location>
</feature>
<evidence type="ECO:0000313" key="3">
    <source>
        <dbReference type="Proteomes" id="UP000289738"/>
    </source>
</evidence>
<dbReference type="GO" id="GO:0042773">
    <property type="term" value="P:ATP synthesis coupled electron transport"/>
    <property type="evidence" value="ECO:0007669"/>
    <property type="project" value="InterPro"/>
</dbReference>
<keyword evidence="3" id="KW-1185">Reference proteome</keyword>
<evidence type="ECO:0000256" key="1">
    <source>
        <dbReference type="SAM" id="Phobius"/>
    </source>
</evidence>
<dbReference type="PANTHER" id="PTHR43507:SF21">
    <property type="entry name" value="NAD(P)H-QUINONE OXIDOREDUCTASE CHAIN 4, CHLOROPLASTIC"/>
    <property type="match status" value="1"/>
</dbReference>
<sequence length="180" mass="20981">MGPILSTEFITTITILTAQSVTRLFLLFYFLMLAMYNAMYNGQTGLFLSKTIFFFLHYVGIGINFSLYTFICEKKKHLHSATKFILLHCKKLYFLLMKILDIGLYSFNEPILNFETLTVQNNILYGISFYFAVKLSIIYLTYMLSDTYGEAYYSTSMLCLYGLVRINMELLPHVHSIFFP</sequence>
<dbReference type="GO" id="GO:0015990">
    <property type="term" value="P:electron transport coupled proton transport"/>
    <property type="evidence" value="ECO:0007669"/>
    <property type="project" value="TreeGrafter"/>
</dbReference>
<comment type="caution">
    <text evidence="2">The sequence shown here is derived from an EMBL/GenBank/DDBJ whole genome shotgun (WGS) entry which is preliminary data.</text>
</comment>
<keyword evidence="1" id="KW-0812">Transmembrane</keyword>
<organism evidence="2 3">
    <name type="scientific">Arachis hypogaea</name>
    <name type="common">Peanut</name>
    <dbReference type="NCBI Taxonomy" id="3818"/>
    <lineage>
        <taxon>Eukaryota</taxon>
        <taxon>Viridiplantae</taxon>
        <taxon>Streptophyta</taxon>
        <taxon>Embryophyta</taxon>
        <taxon>Tracheophyta</taxon>
        <taxon>Spermatophyta</taxon>
        <taxon>Magnoliopsida</taxon>
        <taxon>eudicotyledons</taxon>
        <taxon>Gunneridae</taxon>
        <taxon>Pentapetalae</taxon>
        <taxon>rosids</taxon>
        <taxon>fabids</taxon>
        <taxon>Fabales</taxon>
        <taxon>Fabaceae</taxon>
        <taxon>Papilionoideae</taxon>
        <taxon>50 kb inversion clade</taxon>
        <taxon>dalbergioids sensu lato</taxon>
        <taxon>Dalbergieae</taxon>
        <taxon>Pterocarpus clade</taxon>
        <taxon>Arachis</taxon>
    </lineage>
</organism>
<dbReference type="PANTHER" id="PTHR43507">
    <property type="entry name" value="NADH-UBIQUINONE OXIDOREDUCTASE CHAIN 4"/>
    <property type="match status" value="1"/>
</dbReference>
<dbReference type="GO" id="GO:0003954">
    <property type="term" value="F:NADH dehydrogenase activity"/>
    <property type="evidence" value="ECO:0007669"/>
    <property type="project" value="TreeGrafter"/>
</dbReference>
<name>A0A445E0L6_ARAHY</name>
<evidence type="ECO:0008006" key="4">
    <source>
        <dbReference type="Google" id="ProtNLM"/>
    </source>
</evidence>
<protein>
    <recommendedName>
        <fullName evidence="4">NADH:quinone oxidoreductase/Mrp antiporter membrane subunit domain-containing protein</fullName>
    </recommendedName>
</protein>
<keyword evidence="1" id="KW-0472">Membrane</keyword>
<proteinExistence type="predicted"/>
<dbReference type="GO" id="GO:0048039">
    <property type="term" value="F:ubiquinone binding"/>
    <property type="evidence" value="ECO:0007669"/>
    <property type="project" value="TreeGrafter"/>
</dbReference>
<dbReference type="AlphaFoldDB" id="A0A445E0L6"/>
<dbReference type="Proteomes" id="UP000289738">
    <property type="component" value="Chromosome A03"/>
</dbReference>
<gene>
    <name evidence="2" type="ORF">Ahy_A03g015468</name>
</gene>
<evidence type="ECO:0000313" key="2">
    <source>
        <dbReference type="EMBL" id="RYR68954.1"/>
    </source>
</evidence>
<dbReference type="GO" id="GO:0009507">
    <property type="term" value="C:chloroplast"/>
    <property type="evidence" value="ECO:0007669"/>
    <property type="project" value="TreeGrafter"/>
</dbReference>